<dbReference type="GO" id="GO:0031460">
    <property type="term" value="P:glycine betaine transport"/>
    <property type="evidence" value="ECO:0007669"/>
    <property type="project" value="TreeGrafter"/>
</dbReference>
<dbReference type="PANTHER" id="PTHR30177">
    <property type="entry name" value="GLYCINE BETAINE/L-PROLINE TRANSPORT SYSTEM PERMEASE PROTEIN PROW"/>
    <property type="match status" value="1"/>
</dbReference>
<dbReference type="InterPro" id="IPR035906">
    <property type="entry name" value="MetI-like_sf"/>
</dbReference>
<keyword evidence="5 6" id="KW-0472">Membrane</keyword>
<gene>
    <name evidence="8" type="ORF">BISU_0286</name>
</gene>
<evidence type="ECO:0000313" key="9">
    <source>
        <dbReference type="Proteomes" id="UP000029055"/>
    </source>
</evidence>
<evidence type="ECO:0000256" key="5">
    <source>
        <dbReference type="ARBA" id="ARBA00023136"/>
    </source>
</evidence>
<dbReference type="CDD" id="cd06261">
    <property type="entry name" value="TM_PBP2"/>
    <property type="match status" value="1"/>
</dbReference>
<dbReference type="PROSITE" id="PS50928">
    <property type="entry name" value="ABC_TM1"/>
    <property type="match status" value="1"/>
</dbReference>
<name>A0A087E7Q8_9BIFI</name>
<evidence type="ECO:0000256" key="4">
    <source>
        <dbReference type="ARBA" id="ARBA00022989"/>
    </source>
</evidence>
<dbReference type="Gene3D" id="1.10.3720.10">
    <property type="entry name" value="MetI-like"/>
    <property type="match status" value="1"/>
</dbReference>
<evidence type="ECO:0000256" key="1">
    <source>
        <dbReference type="ARBA" id="ARBA00004141"/>
    </source>
</evidence>
<dbReference type="AlphaFoldDB" id="A0A087E7Q8"/>
<reference evidence="8 9" key="1">
    <citation type="submission" date="2014-03" db="EMBL/GenBank/DDBJ databases">
        <title>Genomics of Bifidobacteria.</title>
        <authorList>
            <person name="Ventura M."/>
            <person name="Milani C."/>
            <person name="Lugli G.A."/>
        </authorList>
    </citation>
    <scope>NUCLEOTIDE SEQUENCE [LARGE SCALE GENOMIC DNA]</scope>
    <source>
        <strain evidence="8 9">LMG 11597</strain>
    </source>
</reference>
<proteinExistence type="inferred from homology"/>
<dbReference type="RefSeq" id="WP_202805564.1">
    <property type="nucleotide sequence ID" value="NZ_CP062939.1"/>
</dbReference>
<dbReference type="Proteomes" id="UP000029055">
    <property type="component" value="Unassembled WGS sequence"/>
</dbReference>
<keyword evidence="9" id="KW-1185">Reference proteome</keyword>
<evidence type="ECO:0000256" key="2">
    <source>
        <dbReference type="ARBA" id="ARBA00022448"/>
    </source>
</evidence>
<dbReference type="eggNOG" id="COG1174">
    <property type="taxonomic scope" value="Bacteria"/>
</dbReference>
<organism evidence="8 9">
    <name type="scientific">Bifidobacterium subtile</name>
    <dbReference type="NCBI Taxonomy" id="77635"/>
    <lineage>
        <taxon>Bacteria</taxon>
        <taxon>Bacillati</taxon>
        <taxon>Actinomycetota</taxon>
        <taxon>Actinomycetes</taxon>
        <taxon>Bifidobacteriales</taxon>
        <taxon>Bifidobacteriaceae</taxon>
        <taxon>Bifidobacterium</taxon>
    </lineage>
</organism>
<feature type="transmembrane region" description="Helical" evidence="6">
    <location>
        <begin position="61"/>
        <end position="83"/>
    </location>
</feature>
<dbReference type="SUPFAM" id="SSF161098">
    <property type="entry name" value="MetI-like"/>
    <property type="match status" value="1"/>
</dbReference>
<feature type="domain" description="ABC transmembrane type-1" evidence="7">
    <location>
        <begin position="24"/>
        <end position="210"/>
    </location>
</feature>
<dbReference type="GO" id="GO:0005886">
    <property type="term" value="C:plasma membrane"/>
    <property type="evidence" value="ECO:0007669"/>
    <property type="project" value="UniProtKB-SubCell"/>
</dbReference>
<evidence type="ECO:0000256" key="6">
    <source>
        <dbReference type="RuleBase" id="RU363032"/>
    </source>
</evidence>
<sequence length="230" mass="24391">MTDIVAWFMNPAQWAGADSIPVQIGWHVLYSLIAMLIAFLIAFPLGVYIGHTGKGESVIVGLANAFRALPTLGLLIFMVLILAPRFSSRLAFVIPAMIVLVVLAIPPILNGTCQGIRSIDQSVIDAAKGMGLDGRQMVMRLEIPCAAPLIVSGMRSATLQVVSTASVAAYVSLNGLGRYIIDGRAANDYSQMAGGAILMALLAVIVDLLISWAGNAMTSPGLTRRIRERG</sequence>
<feature type="transmembrane region" description="Helical" evidence="6">
    <location>
        <begin position="193"/>
        <end position="214"/>
    </location>
</feature>
<dbReference type="EMBL" id="JGZR01000006">
    <property type="protein sequence ID" value="KFJ03809.1"/>
    <property type="molecule type" value="Genomic_DNA"/>
</dbReference>
<dbReference type="InterPro" id="IPR000515">
    <property type="entry name" value="MetI-like"/>
</dbReference>
<comment type="subcellular location">
    <subcellularLocation>
        <location evidence="6">Cell membrane</location>
        <topology evidence="6">Multi-pass membrane protein</topology>
    </subcellularLocation>
    <subcellularLocation>
        <location evidence="1">Membrane</location>
        <topology evidence="1">Multi-pass membrane protein</topology>
    </subcellularLocation>
</comment>
<comment type="caution">
    <text evidence="8">The sequence shown here is derived from an EMBL/GenBank/DDBJ whole genome shotgun (WGS) entry which is preliminary data.</text>
</comment>
<accession>A0A087E7Q8</accession>
<dbReference type="PANTHER" id="PTHR30177:SF33">
    <property type="entry name" value="POSSIBLE OSMOPROTECTANT (GLYCINE BETAINE_CARNITINE_CHOLINE_L-PROLINE) TRANSPORT INTEGRAL MEMBRANE PROTEIN ABC TRANSPORTER PROZ"/>
    <property type="match status" value="1"/>
</dbReference>
<protein>
    <submittedName>
        <fullName evidence="8">Proline/glycine betaine ABC transporter permease</fullName>
    </submittedName>
</protein>
<dbReference type="GO" id="GO:0055085">
    <property type="term" value="P:transmembrane transport"/>
    <property type="evidence" value="ECO:0007669"/>
    <property type="project" value="InterPro"/>
</dbReference>
<feature type="transmembrane region" description="Helical" evidence="6">
    <location>
        <begin position="90"/>
        <end position="109"/>
    </location>
</feature>
<feature type="transmembrane region" description="Helical" evidence="6">
    <location>
        <begin position="161"/>
        <end position="181"/>
    </location>
</feature>
<evidence type="ECO:0000259" key="7">
    <source>
        <dbReference type="PROSITE" id="PS50928"/>
    </source>
</evidence>
<evidence type="ECO:0000256" key="3">
    <source>
        <dbReference type="ARBA" id="ARBA00022692"/>
    </source>
</evidence>
<keyword evidence="2 6" id="KW-0813">Transport</keyword>
<keyword evidence="4 6" id="KW-1133">Transmembrane helix</keyword>
<comment type="similarity">
    <text evidence="6">Belongs to the binding-protein-dependent transport system permease family.</text>
</comment>
<dbReference type="Pfam" id="PF00528">
    <property type="entry name" value="BPD_transp_1"/>
    <property type="match status" value="1"/>
</dbReference>
<feature type="transmembrane region" description="Helical" evidence="6">
    <location>
        <begin position="28"/>
        <end position="49"/>
    </location>
</feature>
<dbReference type="InterPro" id="IPR051204">
    <property type="entry name" value="ABC_transp_perm/SBD"/>
</dbReference>
<keyword evidence="3 6" id="KW-0812">Transmembrane</keyword>
<dbReference type="STRING" id="77635.BISU_0286"/>
<evidence type="ECO:0000313" key="8">
    <source>
        <dbReference type="EMBL" id="KFJ03809.1"/>
    </source>
</evidence>